<dbReference type="Gene3D" id="3.30.565.10">
    <property type="entry name" value="Histidine kinase-like ATPase, C-terminal domain"/>
    <property type="match status" value="1"/>
</dbReference>
<dbReference type="SUPFAM" id="SSF55874">
    <property type="entry name" value="ATPase domain of HSP90 chaperone/DNA topoisomerase II/histidine kinase"/>
    <property type="match status" value="1"/>
</dbReference>
<keyword evidence="4" id="KW-0547">Nucleotide-binding</keyword>
<organism evidence="9 10">
    <name type="scientific">Alicyclobacillus fastidiosus</name>
    <dbReference type="NCBI Taxonomy" id="392011"/>
    <lineage>
        <taxon>Bacteria</taxon>
        <taxon>Bacillati</taxon>
        <taxon>Bacillota</taxon>
        <taxon>Bacilli</taxon>
        <taxon>Bacillales</taxon>
        <taxon>Alicyclobacillaceae</taxon>
        <taxon>Alicyclobacillus</taxon>
    </lineage>
</organism>
<dbReference type="GO" id="GO:0005524">
    <property type="term" value="F:ATP binding"/>
    <property type="evidence" value="ECO:0007669"/>
    <property type="project" value="UniProtKB-KW"/>
</dbReference>
<dbReference type="PANTHER" id="PTHR43711:SF1">
    <property type="entry name" value="HISTIDINE KINASE 1"/>
    <property type="match status" value="1"/>
</dbReference>
<sequence>MRSYRSADRATIEVIDDGCGLSEEQQAKLFQKYEKLNDETSGQGIGLFMVKKLVDVFEGTIHVESELNRGSCFRVELPFAQS</sequence>
<dbReference type="RefSeq" id="WP_268006016.1">
    <property type="nucleotide sequence ID" value="NZ_BSUT01000001.1"/>
</dbReference>
<dbReference type="SMART" id="SM00387">
    <property type="entry name" value="HATPase_c"/>
    <property type="match status" value="1"/>
</dbReference>
<evidence type="ECO:0000313" key="10">
    <source>
        <dbReference type="Proteomes" id="UP001164761"/>
    </source>
</evidence>
<proteinExistence type="predicted"/>
<dbReference type="PRINTS" id="PR00344">
    <property type="entry name" value="BCTRLSENSOR"/>
</dbReference>
<dbReference type="EC" id="2.7.13.3" evidence="2"/>
<evidence type="ECO:0000256" key="3">
    <source>
        <dbReference type="ARBA" id="ARBA00022679"/>
    </source>
</evidence>
<reference evidence="9" key="1">
    <citation type="submission" date="2022-08" db="EMBL/GenBank/DDBJ databases">
        <title>Alicyclobacillus fastidiosus DSM 17978, complete genome.</title>
        <authorList>
            <person name="Wang Q."/>
            <person name="Cai R."/>
            <person name="Wang Z."/>
        </authorList>
    </citation>
    <scope>NUCLEOTIDE SEQUENCE</scope>
    <source>
        <strain evidence="9">DSM 17978</strain>
    </source>
</reference>
<evidence type="ECO:0000256" key="4">
    <source>
        <dbReference type="ARBA" id="ARBA00022741"/>
    </source>
</evidence>
<accession>A0ABY6ZGY1</accession>
<keyword evidence="6 9" id="KW-0067">ATP-binding</keyword>
<evidence type="ECO:0000256" key="6">
    <source>
        <dbReference type="ARBA" id="ARBA00022840"/>
    </source>
</evidence>
<evidence type="ECO:0000256" key="7">
    <source>
        <dbReference type="ARBA" id="ARBA00023012"/>
    </source>
</evidence>
<evidence type="ECO:0000256" key="5">
    <source>
        <dbReference type="ARBA" id="ARBA00022777"/>
    </source>
</evidence>
<dbReference type="Pfam" id="PF02518">
    <property type="entry name" value="HATPase_c"/>
    <property type="match status" value="1"/>
</dbReference>
<evidence type="ECO:0000313" key="9">
    <source>
        <dbReference type="EMBL" id="WAH42122.1"/>
    </source>
</evidence>
<evidence type="ECO:0000256" key="2">
    <source>
        <dbReference type="ARBA" id="ARBA00012438"/>
    </source>
</evidence>
<dbReference type="InterPro" id="IPR003594">
    <property type="entry name" value="HATPase_dom"/>
</dbReference>
<protein>
    <recommendedName>
        <fullName evidence="2">histidine kinase</fullName>
        <ecNumber evidence="2">2.7.13.3</ecNumber>
    </recommendedName>
</protein>
<dbReference type="PROSITE" id="PS50109">
    <property type="entry name" value="HIS_KIN"/>
    <property type="match status" value="1"/>
</dbReference>
<dbReference type="InterPro" id="IPR036890">
    <property type="entry name" value="HATPase_C_sf"/>
</dbReference>
<dbReference type="InterPro" id="IPR005467">
    <property type="entry name" value="His_kinase_dom"/>
</dbReference>
<dbReference type="PANTHER" id="PTHR43711">
    <property type="entry name" value="TWO-COMPONENT HISTIDINE KINASE"/>
    <property type="match status" value="1"/>
</dbReference>
<keyword evidence="10" id="KW-1185">Reference proteome</keyword>
<dbReference type="EMBL" id="CP104067">
    <property type="protein sequence ID" value="WAH42122.1"/>
    <property type="molecule type" value="Genomic_DNA"/>
</dbReference>
<evidence type="ECO:0000256" key="1">
    <source>
        <dbReference type="ARBA" id="ARBA00000085"/>
    </source>
</evidence>
<feature type="domain" description="Histidine kinase" evidence="8">
    <location>
        <begin position="1"/>
        <end position="81"/>
    </location>
</feature>
<keyword evidence="5" id="KW-0418">Kinase</keyword>
<keyword evidence="3" id="KW-0808">Transferase</keyword>
<dbReference type="Proteomes" id="UP001164761">
    <property type="component" value="Chromosome"/>
</dbReference>
<keyword evidence="7" id="KW-0902">Two-component regulatory system</keyword>
<gene>
    <name evidence="9" type="ORF">NZD89_00965</name>
</gene>
<dbReference type="InterPro" id="IPR050736">
    <property type="entry name" value="Sensor_HK_Regulatory"/>
</dbReference>
<dbReference type="InterPro" id="IPR004358">
    <property type="entry name" value="Sig_transdc_His_kin-like_C"/>
</dbReference>
<evidence type="ECO:0000259" key="8">
    <source>
        <dbReference type="PROSITE" id="PS50109"/>
    </source>
</evidence>
<name>A0ABY6ZGY1_9BACL</name>
<comment type="catalytic activity">
    <reaction evidence="1">
        <text>ATP + protein L-histidine = ADP + protein N-phospho-L-histidine.</text>
        <dbReference type="EC" id="2.7.13.3"/>
    </reaction>
</comment>